<name>A0A1Y1IPF1_KLENI</name>
<organism evidence="2 3">
    <name type="scientific">Klebsormidium nitens</name>
    <name type="common">Green alga</name>
    <name type="synonym">Ulothrix nitens</name>
    <dbReference type="NCBI Taxonomy" id="105231"/>
    <lineage>
        <taxon>Eukaryota</taxon>
        <taxon>Viridiplantae</taxon>
        <taxon>Streptophyta</taxon>
        <taxon>Klebsormidiophyceae</taxon>
        <taxon>Klebsormidiales</taxon>
        <taxon>Klebsormidiaceae</taxon>
        <taxon>Klebsormidium</taxon>
    </lineage>
</organism>
<proteinExistence type="predicted"/>
<accession>A0A1Y1IPF1</accession>
<dbReference type="AlphaFoldDB" id="A0A1Y1IPF1"/>
<dbReference type="Proteomes" id="UP000054558">
    <property type="component" value="Unassembled WGS sequence"/>
</dbReference>
<feature type="signal peptide" evidence="1">
    <location>
        <begin position="1"/>
        <end position="27"/>
    </location>
</feature>
<evidence type="ECO:0000313" key="3">
    <source>
        <dbReference type="Proteomes" id="UP000054558"/>
    </source>
</evidence>
<sequence length="311" mass="32948">MAPLCRPAWALLLVAALAACVLIGAQAQSTCIADPPKETGCEYATVQNLVLAVVREIQSGTDAKDVYAEINSKSPKWQFNGFYPFVNGASWRRVAHANLSSLGMYFDEAFEDVGIPSYPNRLQVYQGIAAAGGGLTQYLFRNGNPLSLKKAYVGPLLPDGSIVASGYTEIAQCTYAAYTACNPIAAYTLATYFGEKIKFAPGSAQPLFDATNKQVFPGVIPGGFYVVVRDADPASGYVSVAHGADFSKAGKTPEQAEAPDVAAALVAGIQAGIPAWISYTLRGSLKYTWIQPAESLATGKKYSVLVGYLAD</sequence>
<dbReference type="PROSITE" id="PS51257">
    <property type="entry name" value="PROKAR_LIPOPROTEIN"/>
    <property type="match status" value="1"/>
</dbReference>
<gene>
    <name evidence="2" type="ORF">KFL_007210060</name>
</gene>
<evidence type="ECO:0000313" key="2">
    <source>
        <dbReference type="EMBL" id="GAQ91061.1"/>
    </source>
</evidence>
<feature type="chain" id="PRO_5012914567" evidence="1">
    <location>
        <begin position="28"/>
        <end position="311"/>
    </location>
</feature>
<keyword evidence="1" id="KW-0732">Signal</keyword>
<dbReference type="EMBL" id="DF237670">
    <property type="protein sequence ID" value="GAQ91061.1"/>
    <property type="molecule type" value="Genomic_DNA"/>
</dbReference>
<reference evidence="2 3" key="1">
    <citation type="journal article" date="2014" name="Nat. Commun.">
        <title>Klebsormidium flaccidum genome reveals primary factors for plant terrestrial adaptation.</title>
        <authorList>
            <person name="Hori K."/>
            <person name="Maruyama F."/>
            <person name="Fujisawa T."/>
            <person name="Togashi T."/>
            <person name="Yamamoto N."/>
            <person name="Seo M."/>
            <person name="Sato S."/>
            <person name="Yamada T."/>
            <person name="Mori H."/>
            <person name="Tajima N."/>
            <person name="Moriyama T."/>
            <person name="Ikeuchi M."/>
            <person name="Watanabe M."/>
            <person name="Wada H."/>
            <person name="Kobayashi K."/>
            <person name="Saito M."/>
            <person name="Masuda T."/>
            <person name="Sasaki-Sekimoto Y."/>
            <person name="Mashiguchi K."/>
            <person name="Awai K."/>
            <person name="Shimojima M."/>
            <person name="Masuda S."/>
            <person name="Iwai M."/>
            <person name="Nobusawa T."/>
            <person name="Narise T."/>
            <person name="Kondo S."/>
            <person name="Saito H."/>
            <person name="Sato R."/>
            <person name="Murakawa M."/>
            <person name="Ihara Y."/>
            <person name="Oshima-Yamada Y."/>
            <person name="Ohtaka K."/>
            <person name="Satoh M."/>
            <person name="Sonobe K."/>
            <person name="Ishii M."/>
            <person name="Ohtani R."/>
            <person name="Kanamori-Sato M."/>
            <person name="Honoki R."/>
            <person name="Miyazaki D."/>
            <person name="Mochizuki H."/>
            <person name="Umetsu J."/>
            <person name="Higashi K."/>
            <person name="Shibata D."/>
            <person name="Kamiya Y."/>
            <person name="Sato N."/>
            <person name="Nakamura Y."/>
            <person name="Tabata S."/>
            <person name="Ida S."/>
            <person name="Kurokawa K."/>
            <person name="Ohta H."/>
        </authorList>
    </citation>
    <scope>NUCLEOTIDE SEQUENCE [LARGE SCALE GENOMIC DNA]</scope>
    <source>
        <strain evidence="2 3">NIES-2285</strain>
    </source>
</reference>
<evidence type="ECO:0000256" key="1">
    <source>
        <dbReference type="SAM" id="SignalP"/>
    </source>
</evidence>
<protein>
    <submittedName>
        <fullName evidence="2">Uncharacterized protein</fullName>
    </submittedName>
</protein>
<keyword evidence="3" id="KW-1185">Reference proteome</keyword>